<dbReference type="AlphaFoldDB" id="A0A3G8ZP18"/>
<keyword evidence="2" id="KW-0472">Membrane</keyword>
<reference evidence="4 5" key="1">
    <citation type="submission" date="2018-11" db="EMBL/GenBank/DDBJ databases">
        <authorList>
            <person name="Da X."/>
        </authorList>
    </citation>
    <scope>NUCLEOTIDE SEQUENCE [LARGE SCALE GENOMIC DNA]</scope>
    <source>
        <strain evidence="4 5">S14-144</strain>
    </source>
</reference>
<feature type="domain" description="YdbS-like PH" evidence="3">
    <location>
        <begin position="78"/>
        <end position="146"/>
    </location>
</feature>
<dbReference type="Proteomes" id="UP000268084">
    <property type="component" value="Chromosome"/>
</dbReference>
<dbReference type="Pfam" id="PF03703">
    <property type="entry name" value="bPH_2"/>
    <property type="match status" value="1"/>
</dbReference>
<keyword evidence="2" id="KW-1133">Transmembrane helix</keyword>
<feature type="transmembrane region" description="Helical" evidence="2">
    <location>
        <begin position="53"/>
        <end position="76"/>
    </location>
</feature>
<dbReference type="PANTHER" id="PTHR34473">
    <property type="entry name" value="UPF0699 TRANSMEMBRANE PROTEIN YDBS"/>
    <property type="match status" value="1"/>
</dbReference>
<evidence type="ECO:0000256" key="1">
    <source>
        <dbReference type="SAM" id="MobiDB-lite"/>
    </source>
</evidence>
<dbReference type="OrthoDB" id="4350422at2"/>
<gene>
    <name evidence="4" type="ORF">EH165_10810</name>
</gene>
<feature type="transmembrane region" description="Helical" evidence="2">
    <location>
        <begin position="24"/>
        <end position="47"/>
    </location>
</feature>
<evidence type="ECO:0000313" key="5">
    <source>
        <dbReference type="Proteomes" id="UP000268084"/>
    </source>
</evidence>
<feature type="compositionally biased region" description="Polar residues" evidence="1">
    <location>
        <begin position="174"/>
        <end position="190"/>
    </location>
</feature>
<evidence type="ECO:0000256" key="2">
    <source>
        <dbReference type="SAM" id="Phobius"/>
    </source>
</evidence>
<proteinExistence type="predicted"/>
<evidence type="ECO:0000313" key="4">
    <source>
        <dbReference type="EMBL" id="AZI58547.1"/>
    </source>
</evidence>
<dbReference type="KEGG" id="nak:EH165_10810"/>
<evidence type="ECO:0000259" key="3">
    <source>
        <dbReference type="Pfam" id="PF03703"/>
    </source>
</evidence>
<accession>A0A3G8ZP18</accession>
<feature type="region of interest" description="Disordered" evidence="1">
    <location>
        <begin position="163"/>
        <end position="208"/>
    </location>
</feature>
<dbReference type="InterPro" id="IPR005182">
    <property type="entry name" value="YdbS-like_PH"/>
</dbReference>
<organism evidence="4 5">
    <name type="scientific">Nakamurella antarctica</name>
    <dbReference type="NCBI Taxonomy" id="1902245"/>
    <lineage>
        <taxon>Bacteria</taxon>
        <taxon>Bacillati</taxon>
        <taxon>Actinomycetota</taxon>
        <taxon>Actinomycetes</taxon>
        <taxon>Nakamurellales</taxon>
        <taxon>Nakamurellaceae</taxon>
        <taxon>Nakamurella</taxon>
    </lineage>
</organism>
<dbReference type="RefSeq" id="WP_124799456.1">
    <property type="nucleotide sequence ID" value="NZ_CP034170.1"/>
</dbReference>
<dbReference type="EMBL" id="CP034170">
    <property type="protein sequence ID" value="AZI58547.1"/>
    <property type="molecule type" value="Genomic_DNA"/>
</dbReference>
<dbReference type="PANTHER" id="PTHR34473:SF2">
    <property type="entry name" value="UPF0699 TRANSMEMBRANE PROTEIN YDBT"/>
    <property type="match status" value="1"/>
</dbReference>
<protein>
    <submittedName>
        <fullName evidence="4">PH domain-containing protein</fullName>
    </submittedName>
</protein>
<reference evidence="4 5" key="2">
    <citation type="submission" date="2018-12" db="EMBL/GenBank/DDBJ databases">
        <title>Nakamurella antarcticus sp. nov., isolated from Antarctica South Shetland Islands soil.</title>
        <authorList>
            <person name="Peng F."/>
        </authorList>
    </citation>
    <scope>NUCLEOTIDE SEQUENCE [LARGE SCALE GENOMIC DNA]</scope>
    <source>
        <strain evidence="4 5">S14-144</strain>
    </source>
</reference>
<keyword evidence="5" id="KW-1185">Reference proteome</keyword>
<sequence length="208" mass="23504">MAYPDHLLARGEKVMLHKHPTPKVLVVPIALFILIIGGAFALAAWVRDQNNHVIYWIVIAVVAVGLLFWFVLVPFIKWRFEHFVITTHHIFFRAGFFKRREHQIPLGRIQNMETNVSFWGRIFGYGDLTVESAADQPLSFYNVAALTKVQSLLNQLIDDDRNRGDGMGSAAPRQGSQTRPAGNRPTAQYTTDDDEGNDFPGGDNTSRR</sequence>
<keyword evidence="2" id="KW-0812">Transmembrane</keyword>
<name>A0A3G8ZP18_9ACTN</name>